<organism evidence="1 2">
    <name type="scientific">Flavobacterium geliluteum</name>
    <dbReference type="NCBI Taxonomy" id="2816120"/>
    <lineage>
        <taxon>Bacteria</taxon>
        <taxon>Pseudomonadati</taxon>
        <taxon>Bacteroidota</taxon>
        <taxon>Flavobacteriia</taxon>
        <taxon>Flavobacteriales</taxon>
        <taxon>Flavobacteriaceae</taxon>
        <taxon>Flavobacterium</taxon>
    </lineage>
</organism>
<gene>
    <name evidence="1" type="ORF">J3495_13805</name>
</gene>
<keyword evidence="2" id="KW-1185">Reference proteome</keyword>
<reference evidence="1 2" key="1">
    <citation type="submission" date="2021-03" db="EMBL/GenBank/DDBJ databases">
        <title>Flavobacterium Flabelliformis Sp. Nov. And Flavobacterium Geliluteum Sp. Nov., Two Novel Multidrug Resistant Psychrophilic Species Isolated From Antarctica.</title>
        <authorList>
            <person name="Kralova S."/>
            <person name="Busse H.J."/>
            <person name="Bezdicek M."/>
            <person name="Nykrynova M."/>
            <person name="Kroupova E."/>
            <person name="Krsek D."/>
            <person name="Sedlacek I."/>
        </authorList>
    </citation>
    <scope>NUCLEOTIDE SEQUENCE [LARGE SCALE GENOMIC DNA]</scope>
    <source>
        <strain evidence="1 2">P7388</strain>
    </source>
</reference>
<protein>
    <submittedName>
        <fullName evidence="1">Uncharacterized protein</fullName>
    </submittedName>
</protein>
<dbReference type="Proteomes" id="UP000675047">
    <property type="component" value="Unassembled WGS sequence"/>
</dbReference>
<comment type="caution">
    <text evidence="1">The sequence shown here is derived from an EMBL/GenBank/DDBJ whole genome shotgun (WGS) entry which is preliminary data.</text>
</comment>
<dbReference type="EMBL" id="JAGFBV010000023">
    <property type="protein sequence ID" value="MBP4139151.1"/>
    <property type="molecule type" value="Genomic_DNA"/>
</dbReference>
<sequence>MSLANSTNATIRRANPEALKGLQIHEIHPVKFGGSATDLLNKTFLTQPQHSAYTNYWNSLMRNIKK</sequence>
<accession>A0A941AYB1</accession>
<name>A0A941AYB1_9FLAO</name>
<evidence type="ECO:0000313" key="1">
    <source>
        <dbReference type="EMBL" id="MBP4139151.1"/>
    </source>
</evidence>
<dbReference type="AlphaFoldDB" id="A0A941AYB1"/>
<proteinExistence type="predicted"/>
<evidence type="ECO:0000313" key="2">
    <source>
        <dbReference type="Proteomes" id="UP000675047"/>
    </source>
</evidence>